<evidence type="ECO:0000313" key="11">
    <source>
        <dbReference type="EMBL" id="KAJ2673971.1"/>
    </source>
</evidence>
<dbReference type="SUPFAM" id="SSF54593">
    <property type="entry name" value="Glyoxalase/Bleomycin resistance protein/Dihydroxybiphenyl dioxygenase"/>
    <property type="match status" value="1"/>
</dbReference>
<evidence type="ECO:0000256" key="6">
    <source>
        <dbReference type="ARBA" id="ARBA00023239"/>
    </source>
</evidence>
<name>A0A9W8G4D6_9FUNG</name>
<comment type="cofactor">
    <cofactor evidence="8">
        <name>Zn(2+)</name>
        <dbReference type="ChEBI" id="CHEBI:29105"/>
    </cofactor>
    <text evidence="8">Binds 1 zinc ion per subunit. In the homodimer, two zinc ions are bound between subunits.</text>
</comment>
<evidence type="ECO:0000256" key="8">
    <source>
        <dbReference type="PIRSR" id="PIRSR604361-3"/>
    </source>
</evidence>
<dbReference type="InterPro" id="IPR029068">
    <property type="entry name" value="Glyas_Bleomycin-R_OHBP_Dase"/>
</dbReference>
<keyword evidence="5 8" id="KW-0862">Zinc</keyword>
<dbReference type="Gene3D" id="3.10.180.10">
    <property type="entry name" value="2,3-Dihydroxybiphenyl 1,2-Dioxygenase, domain 1"/>
    <property type="match status" value="1"/>
</dbReference>
<dbReference type="OrthoDB" id="16820at2759"/>
<keyword evidence="4 8" id="KW-0479">Metal-binding</keyword>
<keyword evidence="6 9" id="KW-0456">Lyase</keyword>
<reference evidence="11" key="1">
    <citation type="submission" date="2022-07" db="EMBL/GenBank/DDBJ databases">
        <title>Phylogenomic reconstructions and comparative analyses of Kickxellomycotina fungi.</title>
        <authorList>
            <person name="Reynolds N.K."/>
            <person name="Stajich J.E."/>
            <person name="Barry K."/>
            <person name="Grigoriev I.V."/>
            <person name="Crous P."/>
            <person name="Smith M.E."/>
        </authorList>
    </citation>
    <scope>NUCLEOTIDE SEQUENCE</scope>
    <source>
        <strain evidence="11">NRRL 3115</strain>
    </source>
</reference>
<evidence type="ECO:0000259" key="10">
    <source>
        <dbReference type="PROSITE" id="PS51819"/>
    </source>
</evidence>
<evidence type="ECO:0000256" key="5">
    <source>
        <dbReference type="ARBA" id="ARBA00022833"/>
    </source>
</evidence>
<dbReference type="PROSITE" id="PS00934">
    <property type="entry name" value="GLYOXALASE_I_1"/>
    <property type="match status" value="1"/>
</dbReference>
<evidence type="ECO:0000256" key="7">
    <source>
        <dbReference type="PIRSR" id="PIRSR604361-1"/>
    </source>
</evidence>
<gene>
    <name evidence="11" type="primary">GLO1</name>
    <name evidence="11" type="ORF">GGI25_004538</name>
</gene>
<dbReference type="GO" id="GO:0004462">
    <property type="term" value="F:lactoylglutathione lyase activity"/>
    <property type="evidence" value="ECO:0007669"/>
    <property type="project" value="UniProtKB-UniRule"/>
</dbReference>
<dbReference type="PROSITE" id="PS00935">
    <property type="entry name" value="GLYOXALASE_I_2"/>
    <property type="match status" value="1"/>
</dbReference>
<comment type="caution">
    <text evidence="11">The sequence shown here is derived from an EMBL/GenBank/DDBJ whole genome shotgun (WGS) entry which is preliminary data.</text>
</comment>
<feature type="binding site" evidence="8">
    <location>
        <position position="119"/>
    </location>
    <ligand>
        <name>Zn(2+)</name>
        <dbReference type="ChEBI" id="CHEBI:29105"/>
        <note>ligand shared between dimeric partners</note>
    </ligand>
</feature>
<dbReference type="CDD" id="cd07233">
    <property type="entry name" value="GlxI_Zn"/>
    <property type="match status" value="1"/>
</dbReference>
<feature type="domain" description="VOC" evidence="10">
    <location>
        <begin position="30"/>
        <end position="169"/>
    </location>
</feature>
<dbReference type="InterPro" id="IPR037523">
    <property type="entry name" value="VOC_core"/>
</dbReference>
<dbReference type="EMBL" id="JANBTW010000062">
    <property type="protein sequence ID" value="KAJ2673971.1"/>
    <property type="molecule type" value="Genomic_DNA"/>
</dbReference>
<dbReference type="EC" id="4.4.1.5" evidence="3 9"/>
<comment type="function">
    <text evidence="9">Catalyzes the conversion of hemimercaptal, formed from methylglyoxal and glutathione, to S-lactoylglutathione.</text>
</comment>
<accession>A0A9W8G4D6</accession>
<dbReference type="GO" id="GO:0046872">
    <property type="term" value="F:metal ion binding"/>
    <property type="evidence" value="ECO:0007669"/>
    <property type="project" value="UniProtKB-UniRule"/>
</dbReference>
<sequence length="174" mass="19836">MLRSLTSKTAFKHPALQQFRKMTTDVSTYRYNHTMYRIKDPKASLKFYVDALGMKLLDEHHNDDAKFSLYFLGFDSPEMSKLDRLARQGVLELTHNHGTESDEAFAYNTGNGDVGGYGHIAITVDNLQAACARFDSLGVKFIKRPEDGRMRHIAFIADPDGYRVEILENPMLQK</sequence>
<protein>
    <recommendedName>
        <fullName evidence="3 9">Lactoylglutathione lyase</fullName>
        <ecNumber evidence="3 9">4.4.1.5</ecNumber>
    </recommendedName>
    <alternativeName>
        <fullName evidence="9">Glyoxalase I</fullName>
    </alternativeName>
</protein>
<feature type="active site" description="Proton donor/acceptor" evidence="7">
    <location>
        <position position="165"/>
    </location>
</feature>
<evidence type="ECO:0000256" key="2">
    <source>
        <dbReference type="ARBA" id="ARBA00010363"/>
    </source>
</evidence>
<comment type="pathway">
    <text evidence="1 9">Secondary metabolite metabolism; methylglyoxal degradation; (R)-lactate from methylglyoxal: step 1/2.</text>
</comment>
<comment type="similarity">
    <text evidence="2 9">Belongs to the glyoxalase I family.</text>
</comment>
<dbReference type="PANTHER" id="PTHR10374:SF30">
    <property type="entry name" value="LACTOYLGLUTATHIONE LYASE"/>
    <property type="match status" value="1"/>
</dbReference>
<evidence type="ECO:0000256" key="4">
    <source>
        <dbReference type="ARBA" id="ARBA00022723"/>
    </source>
</evidence>
<dbReference type="InterPro" id="IPR004360">
    <property type="entry name" value="Glyas_Fos-R_dOase_dom"/>
</dbReference>
<feature type="binding site" evidence="8">
    <location>
        <position position="165"/>
    </location>
    <ligand>
        <name>Zn(2+)</name>
        <dbReference type="ChEBI" id="CHEBI:29105"/>
        <note>ligand shared between dimeric partners</note>
    </ligand>
</feature>
<dbReference type="PROSITE" id="PS51819">
    <property type="entry name" value="VOC"/>
    <property type="match status" value="1"/>
</dbReference>
<dbReference type="PANTHER" id="PTHR10374">
    <property type="entry name" value="LACTOYLGLUTATHIONE LYASE GLYOXALASE I"/>
    <property type="match status" value="1"/>
</dbReference>
<dbReference type="InterPro" id="IPR004361">
    <property type="entry name" value="Glyoxalase_1"/>
</dbReference>
<evidence type="ECO:0000256" key="9">
    <source>
        <dbReference type="RuleBase" id="RU361179"/>
    </source>
</evidence>
<dbReference type="NCBIfam" id="TIGR00068">
    <property type="entry name" value="glyox_I"/>
    <property type="match status" value="1"/>
</dbReference>
<dbReference type="Proteomes" id="UP001151518">
    <property type="component" value="Unassembled WGS sequence"/>
</dbReference>
<evidence type="ECO:0000256" key="1">
    <source>
        <dbReference type="ARBA" id="ARBA00005008"/>
    </source>
</evidence>
<comment type="catalytic activity">
    <reaction evidence="9">
        <text>(R)-S-lactoylglutathione = methylglyoxal + glutathione</text>
        <dbReference type="Rhea" id="RHEA:19069"/>
        <dbReference type="ChEBI" id="CHEBI:17158"/>
        <dbReference type="ChEBI" id="CHEBI:57474"/>
        <dbReference type="ChEBI" id="CHEBI:57925"/>
        <dbReference type="EC" id="4.4.1.5"/>
    </reaction>
</comment>
<proteinExistence type="inferred from homology"/>
<organism evidence="11 12">
    <name type="scientific">Coemansia spiralis</name>
    <dbReference type="NCBI Taxonomy" id="417178"/>
    <lineage>
        <taxon>Eukaryota</taxon>
        <taxon>Fungi</taxon>
        <taxon>Fungi incertae sedis</taxon>
        <taxon>Zoopagomycota</taxon>
        <taxon>Kickxellomycotina</taxon>
        <taxon>Kickxellomycetes</taxon>
        <taxon>Kickxellales</taxon>
        <taxon>Kickxellaceae</taxon>
        <taxon>Coemansia</taxon>
    </lineage>
</organism>
<evidence type="ECO:0000256" key="3">
    <source>
        <dbReference type="ARBA" id="ARBA00012081"/>
    </source>
</evidence>
<dbReference type="AlphaFoldDB" id="A0A9W8G4D6"/>
<evidence type="ECO:0000313" key="12">
    <source>
        <dbReference type="Proteomes" id="UP001151518"/>
    </source>
</evidence>
<feature type="binding site" evidence="8">
    <location>
        <position position="92"/>
    </location>
    <ligand>
        <name>Zn(2+)</name>
        <dbReference type="ChEBI" id="CHEBI:29105"/>
        <note>ligand shared between dimeric partners</note>
    </ligand>
</feature>
<dbReference type="InterPro" id="IPR018146">
    <property type="entry name" value="Glyoxalase_1_CS"/>
</dbReference>
<dbReference type="Pfam" id="PF00903">
    <property type="entry name" value="Glyoxalase"/>
    <property type="match status" value="1"/>
</dbReference>